<dbReference type="Proteomes" id="UP000319769">
    <property type="component" value="Unassembled WGS sequence"/>
</dbReference>
<reference evidence="2" key="1">
    <citation type="submission" date="2019-09" db="EMBL/GenBank/DDBJ databases">
        <authorList>
            <person name="Teo W.F.A."/>
            <person name="Duangmal K."/>
        </authorList>
    </citation>
    <scope>NUCLEOTIDE SEQUENCE [LARGE SCALE GENOMIC DNA]</scope>
    <source>
        <strain evidence="2">K81G1</strain>
    </source>
</reference>
<feature type="transmembrane region" description="Helical" evidence="1">
    <location>
        <begin position="351"/>
        <end position="376"/>
    </location>
</feature>
<evidence type="ECO:0008006" key="4">
    <source>
        <dbReference type="Google" id="ProtNLM"/>
    </source>
</evidence>
<keyword evidence="3" id="KW-1185">Reference proteome</keyword>
<dbReference type="AlphaFoldDB" id="A0A5N0ULY2"/>
<accession>A0A5N0ULY2</accession>
<dbReference type="EMBL" id="VMNW02000108">
    <property type="protein sequence ID" value="KAA9151019.1"/>
    <property type="molecule type" value="Genomic_DNA"/>
</dbReference>
<proteinExistence type="predicted"/>
<evidence type="ECO:0000313" key="2">
    <source>
        <dbReference type="EMBL" id="KAA9151019.1"/>
    </source>
</evidence>
<dbReference type="SUPFAM" id="SSF52540">
    <property type="entry name" value="P-loop containing nucleoside triphosphate hydrolases"/>
    <property type="match status" value="1"/>
</dbReference>
<gene>
    <name evidence="2" type="ORF">FPZ12_039955</name>
</gene>
<evidence type="ECO:0000313" key="3">
    <source>
        <dbReference type="Proteomes" id="UP000319769"/>
    </source>
</evidence>
<organism evidence="2 3">
    <name type="scientific">Amycolatopsis acidicola</name>
    <dbReference type="NCBI Taxonomy" id="2596893"/>
    <lineage>
        <taxon>Bacteria</taxon>
        <taxon>Bacillati</taxon>
        <taxon>Actinomycetota</taxon>
        <taxon>Actinomycetes</taxon>
        <taxon>Pseudonocardiales</taxon>
        <taxon>Pseudonocardiaceae</taxon>
        <taxon>Amycolatopsis</taxon>
    </lineage>
</organism>
<dbReference type="InterPro" id="IPR027417">
    <property type="entry name" value="P-loop_NTPase"/>
</dbReference>
<feature type="transmembrane region" description="Helical" evidence="1">
    <location>
        <begin position="115"/>
        <end position="135"/>
    </location>
</feature>
<keyword evidence="1" id="KW-1133">Transmembrane helix</keyword>
<keyword evidence="1" id="KW-0472">Membrane</keyword>
<evidence type="ECO:0000256" key="1">
    <source>
        <dbReference type="SAM" id="Phobius"/>
    </source>
</evidence>
<feature type="transmembrane region" description="Helical" evidence="1">
    <location>
        <begin position="87"/>
        <end position="109"/>
    </location>
</feature>
<name>A0A5N0ULY2_9PSEU</name>
<feature type="transmembrane region" description="Helical" evidence="1">
    <location>
        <begin position="302"/>
        <end position="322"/>
    </location>
</feature>
<protein>
    <recommendedName>
        <fullName evidence="4">KAP NTPase domain-containing protein</fullName>
    </recommendedName>
</protein>
<comment type="caution">
    <text evidence="2">The sequence shown here is derived from an EMBL/GenBank/DDBJ whole genome shotgun (WGS) entry which is preliminary data.</text>
</comment>
<sequence>MHDPGDRLELLPLIQRGLLDEELREVMKRDVISQQAVLRAVWGDEELADRVRGARTGYLRDPDRTIEISARLRDDIRGGAVTLPPPGLIVGAVSLLVLLGFCLAFLFGWTDPPVWGQALSGLGFVAALAGFARLVRSAAPELSDLVAYFADSESRIWRSYALQEIILPALRHEVEKQRKPLYHTEWAVRSVRDLDTEGAAVLTPARMRLWKAIDRSTTGAIALAGHRGAGKSTAIEQVAAGRPGTRPPLTVVAAAPASYEAREFVLYLHTLLCHKVLAKTQDSIGRRLEPSARTREETVRSVLRYLVGAAVLVLCGTLAWNLSSGAFARDLGRIATGLPGSLGHALSGHSFWQATVLLLIGLFALGLLWDVIALLCRALRALAAGSRWLFSDPDSRPLRLLRREAHRHLLTIRFLQTYTTGWSGKLAFPLKGEAGLTRSIQKAEQQLTYPEVVDAFRRFAGDVAKVLRAEEVADRLIIAIDELDKIGDPEQAQELINDLKGIFDIPGCLFLVSVSDDAIIAFERRGLPARDAFDSAFSEMIRIEQFTPELSRDWIGSRLPGLPEPFRVLCHCLSGGLPRDLRRYVVDMLDIVDGGEAATLETVAGELVRRELARKAPAFAGAARNIVSSAPKSELIADLVALPTLHGNADLLALAAKLTAAGEQDAALADLGWESGSYVLFCTTIRELFTDAVTEELLSNAPGRDPHLLAIARQQMAFDPRVSWRLLTEFRAAHDLNPATNETSVTG</sequence>
<dbReference type="OrthoDB" id="5150226at2"/>
<dbReference type="RefSeq" id="WP_144757290.1">
    <property type="nucleotide sequence ID" value="NZ_VMNW02000108.1"/>
</dbReference>
<keyword evidence="1" id="KW-0812">Transmembrane</keyword>